<dbReference type="SUPFAM" id="SSF56935">
    <property type="entry name" value="Porins"/>
    <property type="match status" value="1"/>
</dbReference>
<dbReference type="Gene3D" id="2.60.40.1120">
    <property type="entry name" value="Carboxypeptidase-like, regulatory domain"/>
    <property type="match status" value="1"/>
</dbReference>
<dbReference type="SUPFAM" id="SSF49464">
    <property type="entry name" value="Carboxypeptidase regulatory domain-like"/>
    <property type="match status" value="1"/>
</dbReference>
<gene>
    <name evidence="1" type="ORF">CHU92_05220</name>
</gene>
<organism evidence="1 2">
    <name type="scientific">Flavobacterium cyanobacteriorum</name>
    <dbReference type="NCBI Taxonomy" id="2022802"/>
    <lineage>
        <taxon>Bacteria</taxon>
        <taxon>Pseudomonadati</taxon>
        <taxon>Bacteroidota</taxon>
        <taxon>Flavobacteriia</taxon>
        <taxon>Flavobacteriales</taxon>
        <taxon>Flavobacteriaceae</taxon>
        <taxon>Flavobacterium</taxon>
    </lineage>
</organism>
<evidence type="ECO:0008006" key="3">
    <source>
        <dbReference type="Google" id="ProtNLM"/>
    </source>
</evidence>
<sequence>MSFFFFLISFQFKAQTITGIISDKKSGVDNVFVTIRKVTSPNLIYQFTTTNKDGFYEINLKSKQDSLIIDVNAVDYEPTQKTLYNVQDRSSHKVDFILEQRITELKEVVIEHKQSIVVRNDTVTYNPDSFKDGTERVVEDLLKKMPGIKVEKNGEIKYKGKSIKKLLLDGDDLFDLQYTIGSRNINSEIIDKVQAVENFNDNPLLKNLINSDDVALNLVLKKGKFDISGNAEAGYGFRDKYDLSATGLVINRKIKGFSIGTFNNIGNNMSPYDFTSEIVSTGHDGDKTYLTPQLLYQGNFYSDLDEGYHRINNSLYLNSNFLYKFSDRTSSKVNVGVYDDKISRRNSRLSIYSFNNESFQVSESEILKKKPRLYNVNWQVLHKSADSLMWEYLGKINYEDIDFRSQSVNNQINQSNKVKTTNIFLKQNLIFTKRISPNSAFTGYSHFSKSSSPQEYLLSPGTSLFNDNSTIIENRQSARFDKEYLVLNFQYFIKSKNTRLLFKGGYKMNSNDFESRLYEIAGNGEERTSLNFQNDLQYNIMMPYFGSSYSYAKKKFAFTAGLSAQYYKFKLFNHSQGKYNKENDLIFIPAADVRYFFNRKSSLSARYSFSQTAPEEKNIFGGFVLNDYRSFVNNEVDVTFLKTHSYLLNYSFNDFYNLTTFQISLGHNYRINDYFVRNIINSNISASTFFQLDVGNKNYNININGEKYFHFMRTTLQINVNYSISQSKNVVNESNLRDVENKVAFFDITGRTGLRGMFDFENKTSFIHITSLLGDATQNKFSTLSNSLKSILKIRSNIKANATLNFIMPDLSINNNYWFLDTELRYTSANKKVEYSLIGRNLTNNKNFTTISITDYARSVSSHNLVERFIMLKCSFNF</sequence>
<name>A0A255ZC01_9FLAO</name>
<protein>
    <recommendedName>
        <fullName evidence="3">Outer membrane protein beta-barrel domain-containing protein</fullName>
    </recommendedName>
</protein>
<comment type="caution">
    <text evidence="1">The sequence shown here is derived from an EMBL/GenBank/DDBJ whole genome shotgun (WGS) entry which is preliminary data.</text>
</comment>
<evidence type="ECO:0000313" key="2">
    <source>
        <dbReference type="Proteomes" id="UP000216605"/>
    </source>
</evidence>
<proteinExistence type="predicted"/>
<evidence type="ECO:0000313" key="1">
    <source>
        <dbReference type="EMBL" id="OYQ38405.1"/>
    </source>
</evidence>
<reference evidence="1 2" key="1">
    <citation type="submission" date="2017-07" db="EMBL/GenBank/DDBJ databases">
        <title>Flavobacterium cyanobacteriorum sp. nov., isolated from cyanobacterial aggregates in a eutrophic lake.</title>
        <authorList>
            <person name="Cai H."/>
        </authorList>
    </citation>
    <scope>NUCLEOTIDE SEQUENCE [LARGE SCALE GENOMIC DNA]</scope>
    <source>
        <strain evidence="1 2">TH021</strain>
    </source>
</reference>
<keyword evidence="2" id="KW-1185">Reference proteome</keyword>
<dbReference type="InterPro" id="IPR008969">
    <property type="entry name" value="CarboxyPept-like_regulatory"/>
</dbReference>
<dbReference type="EMBL" id="NOXV01000218">
    <property type="protein sequence ID" value="OYQ38405.1"/>
    <property type="molecule type" value="Genomic_DNA"/>
</dbReference>
<dbReference type="AlphaFoldDB" id="A0A255ZC01"/>
<dbReference type="Proteomes" id="UP000216605">
    <property type="component" value="Unassembled WGS sequence"/>
</dbReference>
<accession>A0A255ZC01</accession>